<evidence type="ECO:0000256" key="12">
    <source>
        <dbReference type="ARBA" id="ARBA00023014"/>
    </source>
</evidence>
<evidence type="ECO:0000256" key="16">
    <source>
        <dbReference type="ARBA" id="ARBA00047415"/>
    </source>
</evidence>
<evidence type="ECO:0000256" key="6">
    <source>
        <dbReference type="ARBA" id="ARBA00022485"/>
    </source>
</evidence>
<evidence type="ECO:0000256" key="15">
    <source>
        <dbReference type="ARBA" id="ARBA00031446"/>
    </source>
</evidence>
<dbReference type="AlphaFoldDB" id="A0A1F2WFQ1"/>
<evidence type="ECO:0000256" key="4">
    <source>
        <dbReference type="ARBA" id="ARBA00012622"/>
    </source>
</evidence>
<dbReference type="InterPro" id="IPR003828">
    <property type="entry name" value="QueH"/>
</dbReference>
<dbReference type="GO" id="GO:0046872">
    <property type="term" value="F:metal ion binding"/>
    <property type="evidence" value="ECO:0007669"/>
    <property type="project" value="UniProtKB-KW"/>
</dbReference>
<keyword evidence="13" id="KW-1015">Disulfide bond</keyword>
<dbReference type="Proteomes" id="UP000177876">
    <property type="component" value="Unassembled WGS sequence"/>
</dbReference>
<dbReference type="GO" id="GO:0051539">
    <property type="term" value="F:4 iron, 4 sulfur cluster binding"/>
    <property type="evidence" value="ECO:0007669"/>
    <property type="project" value="UniProtKB-KW"/>
</dbReference>
<keyword evidence="10" id="KW-0560">Oxidoreductase</keyword>
<dbReference type="EC" id="1.17.99.6" evidence="4"/>
<keyword evidence="14" id="KW-0676">Redox-active center</keyword>
<keyword evidence="7" id="KW-0819">tRNA processing</keyword>
<reference evidence="17 18" key="1">
    <citation type="journal article" date="2016" name="Nat. Commun.">
        <title>Thousands of microbial genomes shed light on interconnected biogeochemical processes in an aquifer system.</title>
        <authorList>
            <person name="Anantharaman K."/>
            <person name="Brown C.T."/>
            <person name="Hug L.A."/>
            <person name="Sharon I."/>
            <person name="Castelle C.J."/>
            <person name="Probst A.J."/>
            <person name="Thomas B.C."/>
            <person name="Singh A."/>
            <person name="Wilkins M.J."/>
            <person name="Karaoz U."/>
            <person name="Brodie E.L."/>
            <person name="Williams K.H."/>
            <person name="Hubbard S.S."/>
            <person name="Banfield J.F."/>
        </authorList>
    </citation>
    <scope>NUCLEOTIDE SEQUENCE [LARGE SCALE GENOMIC DNA]</scope>
</reference>
<dbReference type="PANTHER" id="PTHR36701">
    <property type="entry name" value="EPOXYQUEUOSINE REDUCTASE QUEH"/>
    <property type="match status" value="1"/>
</dbReference>
<evidence type="ECO:0000256" key="13">
    <source>
        <dbReference type="ARBA" id="ARBA00023157"/>
    </source>
</evidence>
<evidence type="ECO:0000256" key="14">
    <source>
        <dbReference type="ARBA" id="ARBA00023284"/>
    </source>
</evidence>
<keyword evidence="6" id="KW-0004">4Fe-4S</keyword>
<evidence type="ECO:0000256" key="3">
    <source>
        <dbReference type="ARBA" id="ARBA00008207"/>
    </source>
</evidence>
<evidence type="ECO:0000256" key="7">
    <source>
        <dbReference type="ARBA" id="ARBA00022694"/>
    </source>
</evidence>
<evidence type="ECO:0000313" key="17">
    <source>
        <dbReference type="EMBL" id="OFW55679.1"/>
    </source>
</evidence>
<organism evidence="17 18">
    <name type="scientific">Candidatus Solincola sediminis</name>
    <dbReference type="NCBI Taxonomy" id="1797199"/>
    <lineage>
        <taxon>Bacteria</taxon>
        <taxon>Bacillati</taxon>
        <taxon>Actinomycetota</taxon>
        <taxon>Candidatus Geothermincolia</taxon>
        <taxon>Candidatus Geothermincolales</taxon>
        <taxon>Candidatus Geothermincolaceae</taxon>
        <taxon>Candidatus Solincola</taxon>
    </lineage>
</organism>
<name>A0A1F2WFQ1_9ACTN</name>
<evidence type="ECO:0000313" key="18">
    <source>
        <dbReference type="Proteomes" id="UP000177876"/>
    </source>
</evidence>
<dbReference type="EMBL" id="MELK01000052">
    <property type="protein sequence ID" value="OFW55679.1"/>
    <property type="molecule type" value="Genomic_DNA"/>
</dbReference>
<dbReference type="Pfam" id="PF02677">
    <property type="entry name" value="QueH"/>
    <property type="match status" value="1"/>
</dbReference>
<dbReference type="GO" id="GO:0008616">
    <property type="term" value="P:tRNA queuosine(34) biosynthetic process"/>
    <property type="evidence" value="ECO:0007669"/>
    <property type="project" value="UniProtKB-UniPathway"/>
</dbReference>
<comment type="function">
    <text evidence="1">Catalyzes the conversion of epoxyqueuosine (oQ) to queuosine (Q), which is a hypermodified base found in the wobble positions of tRNA(Asp), tRNA(Asn), tRNA(His) and tRNA(Tyr).</text>
</comment>
<proteinExistence type="inferred from homology"/>
<evidence type="ECO:0000256" key="8">
    <source>
        <dbReference type="ARBA" id="ARBA00022723"/>
    </source>
</evidence>
<accession>A0A1F2WFQ1</accession>
<dbReference type="UniPathway" id="UPA00392"/>
<dbReference type="STRING" id="1797197.A2Y75_05710"/>
<comment type="pathway">
    <text evidence="2">tRNA modification; tRNA-queuosine biosynthesis.</text>
</comment>
<comment type="similarity">
    <text evidence="3">Belongs to the QueH family.</text>
</comment>
<comment type="catalytic activity">
    <reaction evidence="16">
        <text>epoxyqueuosine(34) in tRNA + AH2 = queuosine(34) in tRNA + A + H2O</text>
        <dbReference type="Rhea" id="RHEA:32159"/>
        <dbReference type="Rhea" id="RHEA-COMP:18571"/>
        <dbReference type="Rhea" id="RHEA-COMP:18582"/>
        <dbReference type="ChEBI" id="CHEBI:13193"/>
        <dbReference type="ChEBI" id="CHEBI:15377"/>
        <dbReference type="ChEBI" id="CHEBI:17499"/>
        <dbReference type="ChEBI" id="CHEBI:194431"/>
        <dbReference type="ChEBI" id="CHEBI:194443"/>
        <dbReference type="EC" id="1.17.99.6"/>
    </reaction>
</comment>
<evidence type="ECO:0000256" key="1">
    <source>
        <dbReference type="ARBA" id="ARBA00002268"/>
    </source>
</evidence>
<keyword evidence="11" id="KW-0408">Iron</keyword>
<protein>
    <recommendedName>
        <fullName evidence="5">Epoxyqueuosine reductase QueH</fullName>
        <ecNumber evidence="4">1.17.99.6</ecNumber>
    </recommendedName>
    <alternativeName>
        <fullName evidence="15">Queuosine biosynthesis protein QueH</fullName>
    </alternativeName>
</protein>
<evidence type="ECO:0000256" key="5">
    <source>
        <dbReference type="ARBA" id="ARBA00016895"/>
    </source>
</evidence>
<evidence type="ECO:0000256" key="9">
    <source>
        <dbReference type="ARBA" id="ARBA00022785"/>
    </source>
</evidence>
<gene>
    <name evidence="17" type="ORF">A2Y75_05710</name>
</gene>
<comment type="caution">
    <text evidence="17">The sequence shown here is derived from an EMBL/GenBank/DDBJ whole genome shotgun (WGS) entry which is preliminary data.</text>
</comment>
<evidence type="ECO:0000256" key="10">
    <source>
        <dbReference type="ARBA" id="ARBA00023002"/>
    </source>
</evidence>
<keyword evidence="8" id="KW-0479">Metal-binding</keyword>
<evidence type="ECO:0000256" key="2">
    <source>
        <dbReference type="ARBA" id="ARBA00004691"/>
    </source>
</evidence>
<dbReference type="GO" id="GO:0052693">
    <property type="term" value="F:epoxyqueuosine reductase activity"/>
    <property type="evidence" value="ECO:0007669"/>
    <property type="project" value="UniProtKB-EC"/>
</dbReference>
<keyword evidence="12" id="KW-0411">Iron-sulfur</keyword>
<evidence type="ECO:0000256" key="11">
    <source>
        <dbReference type="ARBA" id="ARBA00023004"/>
    </source>
</evidence>
<dbReference type="PANTHER" id="PTHR36701:SF1">
    <property type="entry name" value="EPOXYQUEUOSINE REDUCTASE QUEH"/>
    <property type="match status" value="1"/>
</dbReference>
<keyword evidence="9" id="KW-0671">Queuosine biosynthesis</keyword>
<sequence length="186" mass="22391">MRRILIDACCGPCSLAAMDAIPWPDYSRHYLFYNPNIHPFREYRRRLESFESLMAEETAEYTMLPYEPEEWIRAVAYREESRCEMCYRLRLRKAADLAMEEDFDSLTTTLFASPYQDHDLISLLGDSICRSRGFEFLVWDGRPYYQETLKRARERDMYTQSYCGCIMSERERYDKRAGWQKKDERP</sequence>